<gene>
    <name evidence="2" type="ORF">TCMB3V08_LOCUS7202</name>
</gene>
<accession>A0A7R9P9B5</accession>
<name>A0A7R9P9B5_TIMCA</name>
<feature type="compositionally biased region" description="Polar residues" evidence="1">
    <location>
        <begin position="710"/>
        <end position="732"/>
    </location>
</feature>
<organism evidence="2">
    <name type="scientific">Timema californicum</name>
    <name type="common">California timema</name>
    <name type="synonym">Walking stick</name>
    <dbReference type="NCBI Taxonomy" id="61474"/>
    <lineage>
        <taxon>Eukaryota</taxon>
        <taxon>Metazoa</taxon>
        <taxon>Ecdysozoa</taxon>
        <taxon>Arthropoda</taxon>
        <taxon>Hexapoda</taxon>
        <taxon>Insecta</taxon>
        <taxon>Pterygota</taxon>
        <taxon>Neoptera</taxon>
        <taxon>Polyneoptera</taxon>
        <taxon>Phasmatodea</taxon>
        <taxon>Timematodea</taxon>
        <taxon>Timematoidea</taxon>
        <taxon>Timematidae</taxon>
        <taxon>Timema</taxon>
    </lineage>
</organism>
<evidence type="ECO:0000313" key="2">
    <source>
        <dbReference type="EMBL" id="CAD7574593.1"/>
    </source>
</evidence>
<feature type="region of interest" description="Disordered" evidence="1">
    <location>
        <begin position="134"/>
        <end position="155"/>
    </location>
</feature>
<protein>
    <submittedName>
        <fullName evidence="2">(California timema) hypothetical protein</fullName>
    </submittedName>
</protein>
<feature type="compositionally biased region" description="Basic and acidic residues" evidence="1">
    <location>
        <begin position="75"/>
        <end position="93"/>
    </location>
</feature>
<dbReference type="EMBL" id="OE182471">
    <property type="protein sequence ID" value="CAD7574593.1"/>
    <property type="molecule type" value="Genomic_DNA"/>
</dbReference>
<dbReference type="AlphaFoldDB" id="A0A7R9P9B5"/>
<feature type="compositionally biased region" description="Polar residues" evidence="1">
    <location>
        <begin position="591"/>
        <end position="607"/>
    </location>
</feature>
<feature type="region of interest" description="Disordered" evidence="1">
    <location>
        <begin position="190"/>
        <end position="214"/>
    </location>
</feature>
<evidence type="ECO:0000256" key="1">
    <source>
        <dbReference type="SAM" id="MobiDB-lite"/>
    </source>
</evidence>
<feature type="region of interest" description="Disordered" evidence="1">
    <location>
        <begin position="68"/>
        <end position="121"/>
    </location>
</feature>
<feature type="region of interest" description="Disordered" evidence="1">
    <location>
        <begin position="565"/>
        <end position="830"/>
    </location>
</feature>
<feature type="compositionally biased region" description="Basic and acidic residues" evidence="1">
    <location>
        <begin position="753"/>
        <end position="766"/>
    </location>
</feature>
<feature type="compositionally biased region" description="Basic and acidic residues" evidence="1">
    <location>
        <begin position="104"/>
        <end position="114"/>
    </location>
</feature>
<reference evidence="2" key="1">
    <citation type="submission" date="2020-11" db="EMBL/GenBank/DDBJ databases">
        <authorList>
            <person name="Tran Van P."/>
        </authorList>
    </citation>
    <scope>NUCLEOTIDE SEQUENCE</scope>
</reference>
<proteinExistence type="predicted"/>
<feature type="compositionally biased region" description="Basic residues" evidence="1">
    <location>
        <begin position="623"/>
        <end position="633"/>
    </location>
</feature>
<sequence>MRSQGTRFPCTCCHCPKPLSPCVCSREKRVSSPEHTPQEAWFIPTPPRSTPHWKKDFLRLRRQWSIRSKVPSRSPPDDGRDFLPQTETKDHAGPCRSCPGDVRNMPRDEGKDARVYGSSPPRILNLQEGETISVTPTPRQTPIIPKSDMLSKPSSNTITSQKVADAPEDISLTFHNIDADRDVSKSIGRARKDSQPAHLEQVLTAPDPKSAPANSVVEYCHPIPQDPRINQELNPTPHCQHNIDLVEQDMPSPHGSPEACHTDQGSVITRPICSPTRHSSKDLMSSRLIIPSVHQSGFVLSPTPITPQTMYVTDPDRSPSTNRRQRAHPTTKHEDHNTSTGDAIQVDIGTSTPPTNSVTVNLQADVIVSFREEASLYSGNDMKAETIVTVDVSKESAQRSYSADRLVEITTTSGYTGPAFAHDDPRPTTRLTEDIRCRRCLQKLSTRETKTPSGAYCPERGMCWTCQCVPLSFDMNTQTDEVKLRSGDPVRTIRSICDDSMVRPQREESNGNDRILRRKLVDINGQKLKTVTSSSKISSLSRDLDQIFRYPLRKESIPSIVELSNSGYRSPRRTSSPSTIELSKEVHTTPPRRTSSPSANKPSNNGYKSRRASSPPVIEPSKKGYKTPPRRTISKNINKPFKEGYKTPPRRAGSPPIIEACKDGFNIVPRRTSSPPTIELSKEYSKNPPRKSISPKVTEQSKESHKTSPKRTSSPPTNELSKEGSTNQTRKASSPPDIETPPRRMSSPPTIELSKEGYKTSLRRESSPSVSKPFKKGYATPPRRESSPAAAKPFEKGYTTPPRRASSPPVINLPKQGYETPSRRESSPPVIDLSKEGINITSISPLALEITNTSYKASPKTKSSSPNIESPLEIFTTASSTQMIKHSDERLKKALIKNDIYEPEFLKRPHPHTGLRHHSFDLAAVRKNAFLKDNRDFRRGIQSLDTVPKVRLSINVEDADIPVGIMESIVDSLTLTSPSKEVEEVCTRTTVPLIEDIRVTKVENEVKAEVKSIRERQKKLNSTLGDTTRKLFKK</sequence>
<feature type="region of interest" description="Disordered" evidence="1">
    <location>
        <begin position="300"/>
        <end position="344"/>
    </location>
</feature>